<evidence type="ECO:0000313" key="3">
    <source>
        <dbReference type="Proteomes" id="UP000655830"/>
    </source>
</evidence>
<dbReference type="Proteomes" id="UP000655830">
    <property type="component" value="Unassembled WGS sequence"/>
</dbReference>
<evidence type="ECO:0008006" key="4">
    <source>
        <dbReference type="Google" id="ProtNLM"/>
    </source>
</evidence>
<accession>A0A926IDL3</accession>
<dbReference type="RefSeq" id="WP_249332146.1">
    <property type="nucleotide sequence ID" value="NZ_JACRSY010000007.1"/>
</dbReference>
<evidence type="ECO:0000256" key="1">
    <source>
        <dbReference type="SAM" id="MobiDB-lite"/>
    </source>
</evidence>
<dbReference type="Gene3D" id="3.40.190.10">
    <property type="entry name" value="Periplasmic binding protein-like II"/>
    <property type="match status" value="2"/>
</dbReference>
<dbReference type="PROSITE" id="PS51257">
    <property type="entry name" value="PROKAR_LIPOPROTEIN"/>
    <property type="match status" value="1"/>
</dbReference>
<protein>
    <recommendedName>
        <fullName evidence="4">Aldouronate transport system substrate-binding protein</fullName>
    </recommendedName>
</protein>
<gene>
    <name evidence="2" type="ORF">H8718_05455</name>
</gene>
<keyword evidence="3" id="KW-1185">Reference proteome</keyword>
<feature type="region of interest" description="Disordered" evidence="1">
    <location>
        <begin position="21"/>
        <end position="44"/>
    </location>
</feature>
<dbReference type="AlphaFoldDB" id="A0A926IDL3"/>
<organism evidence="2 3">
    <name type="scientific">Zhenhengia yiwuensis</name>
    <dbReference type="NCBI Taxonomy" id="2763666"/>
    <lineage>
        <taxon>Bacteria</taxon>
        <taxon>Bacillati</taxon>
        <taxon>Bacillota</taxon>
        <taxon>Clostridia</taxon>
        <taxon>Lachnospirales</taxon>
        <taxon>Lachnospiraceae</taxon>
        <taxon>Zhenhengia</taxon>
    </lineage>
</organism>
<dbReference type="EMBL" id="JACRSY010000007">
    <property type="protein sequence ID" value="MBC8578979.1"/>
    <property type="molecule type" value="Genomic_DNA"/>
</dbReference>
<name>A0A926IDL3_9FIRM</name>
<proteinExistence type="predicted"/>
<reference evidence="2" key="1">
    <citation type="submission" date="2020-08" db="EMBL/GenBank/DDBJ databases">
        <title>Genome public.</title>
        <authorList>
            <person name="Liu C."/>
            <person name="Sun Q."/>
        </authorList>
    </citation>
    <scope>NUCLEOTIDE SEQUENCE</scope>
    <source>
        <strain evidence="2">NSJ-12</strain>
    </source>
</reference>
<comment type="caution">
    <text evidence="2">The sequence shown here is derived from an EMBL/GenBank/DDBJ whole genome shotgun (WGS) entry which is preliminary data.</text>
</comment>
<sequence>MKKIVSGTLVALMVASSMVGCTSDQGGEKETASNSSKDTSSSKEPVINAYGWEVPDETLVINVYAGQGSPDSMKEDTEALNAYLKEEFNVVVNKFVYDTDQSERLNLMLASNDYPEAIMGLSQQTVEQWKELGKVLELTDLVQDQPNLMQKFGPYIPRFEDEEGRLWNLSTGYYGIDQNNIIPCADYAPMIREDWYKEIGSPDISTPQGYFDAIKKIVEKHPETPSGHKVYGLATYKTAPALSQMLNTNVGGAFGLKNGFEISENGDFKHWVNSDIGLEVVKYINQFARAGLLDPDSLTQTVEEWGQKGTDERYAAYVGPWWQPGYYISDNWMKKMEAEKPGSYPEDMRYVHYLVKDPDIEQATYNGYSTLGWGRVILTDKCENPEDYMRWFDFENSDLGTKLLGYGVPNQPDSIWDFNEETGEATFRADKVEQITSATPTFDFEPYMKLGGECALQISFGSDKLADGTNCWFNQSNKDPWKELKDERLKDTMYDATAISAVVFDPFDPLTDTRQRCIDIVSSGWSRAIFAKTEEECEAIYMETREKANKAGMQEVEAYYSQEYKKNLEQWEN</sequence>
<evidence type="ECO:0000313" key="2">
    <source>
        <dbReference type="EMBL" id="MBC8578979.1"/>
    </source>
</evidence>
<dbReference type="SUPFAM" id="SSF53850">
    <property type="entry name" value="Periplasmic binding protein-like II"/>
    <property type="match status" value="1"/>
</dbReference>